<keyword evidence="2" id="KW-0472">Membrane</keyword>
<keyword evidence="2" id="KW-0812">Transmembrane</keyword>
<keyword evidence="2" id="KW-1133">Transmembrane helix</keyword>
<reference evidence="3 4" key="1">
    <citation type="submission" date="2018-11" db="EMBL/GenBank/DDBJ databases">
        <authorList>
            <consortium name="Pathogen Informatics"/>
        </authorList>
    </citation>
    <scope>NUCLEOTIDE SEQUENCE [LARGE SCALE GENOMIC DNA]</scope>
</reference>
<proteinExistence type="predicted"/>
<dbReference type="Pfam" id="PF09772">
    <property type="entry name" value="Tmem26"/>
    <property type="match status" value="1"/>
</dbReference>
<feature type="transmembrane region" description="Helical" evidence="2">
    <location>
        <begin position="115"/>
        <end position="134"/>
    </location>
</feature>
<evidence type="ECO:0000313" key="3">
    <source>
        <dbReference type="EMBL" id="VDK83599.1"/>
    </source>
</evidence>
<feature type="transmembrane region" description="Helical" evidence="2">
    <location>
        <begin position="149"/>
        <end position="171"/>
    </location>
</feature>
<accession>A0A3P6TJV4</accession>
<organism evidence="3 4">
    <name type="scientific">Dibothriocephalus latus</name>
    <name type="common">Fish tapeworm</name>
    <name type="synonym">Diphyllobothrium latum</name>
    <dbReference type="NCBI Taxonomy" id="60516"/>
    <lineage>
        <taxon>Eukaryota</taxon>
        <taxon>Metazoa</taxon>
        <taxon>Spiralia</taxon>
        <taxon>Lophotrochozoa</taxon>
        <taxon>Platyhelminthes</taxon>
        <taxon>Cestoda</taxon>
        <taxon>Eucestoda</taxon>
        <taxon>Diphyllobothriidea</taxon>
        <taxon>Diphyllobothriidae</taxon>
        <taxon>Dibothriocephalus</taxon>
    </lineage>
</organism>
<feature type="region of interest" description="Disordered" evidence="1">
    <location>
        <begin position="69"/>
        <end position="93"/>
    </location>
</feature>
<dbReference type="EMBL" id="UYRU01043734">
    <property type="protein sequence ID" value="VDK83599.1"/>
    <property type="molecule type" value="Genomic_DNA"/>
</dbReference>
<dbReference type="Proteomes" id="UP000281553">
    <property type="component" value="Unassembled WGS sequence"/>
</dbReference>
<sequence length="178" mass="21020">MLISNDPEYQQLPRLFLRNFFCAADIFQLFECFDEPIAYRPYIWTRILSVWPLCLLHLFFHNTMRSEGSITPDTESLSPYDPKRPPAPDPESQLLLDQEDRKENNLSLEAMKVDIYVWADILSGLVLDMQLLYLRRDLLSQIDLFEPQIHFFIIKNMVLMLAQVCRAAVILQRQIRKV</sequence>
<gene>
    <name evidence="3" type="ORF">DILT_LOCUS3483</name>
</gene>
<dbReference type="InterPro" id="IPR019169">
    <property type="entry name" value="Transmembrane_26"/>
</dbReference>
<keyword evidence="4" id="KW-1185">Reference proteome</keyword>
<evidence type="ECO:0000313" key="4">
    <source>
        <dbReference type="Proteomes" id="UP000281553"/>
    </source>
</evidence>
<feature type="transmembrane region" description="Helical" evidence="2">
    <location>
        <begin position="43"/>
        <end position="60"/>
    </location>
</feature>
<evidence type="ECO:0000256" key="1">
    <source>
        <dbReference type="SAM" id="MobiDB-lite"/>
    </source>
</evidence>
<protein>
    <submittedName>
        <fullName evidence="3">Uncharacterized protein</fullName>
    </submittedName>
</protein>
<dbReference type="PANTHER" id="PTHR22168:SF3">
    <property type="entry name" value="TRANSMEMBRANE PROTEIN 26"/>
    <property type="match status" value="1"/>
</dbReference>
<evidence type="ECO:0000256" key="2">
    <source>
        <dbReference type="SAM" id="Phobius"/>
    </source>
</evidence>
<name>A0A3P6TJV4_DIBLA</name>
<dbReference type="AlphaFoldDB" id="A0A3P6TJV4"/>
<dbReference type="PANTHER" id="PTHR22168">
    <property type="entry name" value="TMEM26 PROTEIN"/>
    <property type="match status" value="1"/>
</dbReference>